<protein>
    <recommendedName>
        <fullName evidence="3">Gfo/Idh/MocA-like oxidoreductase N-terminal domain-containing protein</fullName>
    </recommendedName>
</protein>
<dbReference type="GO" id="GO:0000166">
    <property type="term" value="F:nucleotide binding"/>
    <property type="evidence" value="ECO:0007669"/>
    <property type="project" value="InterPro"/>
</dbReference>
<dbReference type="EMBL" id="CAJNOT010001150">
    <property type="protein sequence ID" value="CAF1154168.1"/>
    <property type="molecule type" value="Genomic_DNA"/>
</dbReference>
<sequence>MEQCSQLLAELNQIPPLPVDSRRYSIVIIGAGSIANLGHLPAYKLANFHVKGIYDIDRQKAQETANKWKIEKVFDTLDEACANEAHEKIIFDLAVPPKEILSILEKLPIHSHTLIQKPMGESLVDAQAIVDKCEQRHINASVNFQLRYAPYILALKDAIRRGWLGDRLTTVEIHVNVYTPWSMWSFMDCAPRLELNYHSVHYIDLIRDLLAPYEPSALHCRTSRHAAMEHLSPVRSSLSFEFKHDPSLFVNIYTNHHHRWGSKHAQSYILVEGTQGAAKIQLGDILAYGEDTARMQLNYLQICSDEITKGEWMDVDLKGRSWFPHAFIGPMAAAMRAYENKNDPPSTAVRDALKTMAIVEAASESSANMTRIQYI</sequence>
<comment type="similarity">
    <text evidence="1">Belongs to the Gfo/Idh/MocA family.</text>
</comment>
<dbReference type="InterPro" id="IPR000683">
    <property type="entry name" value="Gfo/Idh/MocA-like_OxRdtase_N"/>
</dbReference>
<evidence type="ECO:0000256" key="2">
    <source>
        <dbReference type="ARBA" id="ARBA00023002"/>
    </source>
</evidence>
<name>A0A814T6M2_9BILA</name>
<feature type="domain" description="Gfo/Idh/MocA-like oxidoreductase N-terminal" evidence="3">
    <location>
        <begin position="26"/>
        <end position="144"/>
    </location>
</feature>
<proteinExistence type="inferred from homology"/>
<evidence type="ECO:0000256" key="1">
    <source>
        <dbReference type="ARBA" id="ARBA00010928"/>
    </source>
</evidence>
<dbReference type="InterPro" id="IPR036291">
    <property type="entry name" value="NAD(P)-bd_dom_sf"/>
</dbReference>
<dbReference type="PANTHER" id="PTHR43708">
    <property type="entry name" value="CONSERVED EXPRESSED OXIDOREDUCTASE (EUROFUNG)"/>
    <property type="match status" value="1"/>
</dbReference>
<reference evidence="4" key="1">
    <citation type="submission" date="2021-02" db="EMBL/GenBank/DDBJ databases">
        <authorList>
            <person name="Nowell W R."/>
        </authorList>
    </citation>
    <scope>NUCLEOTIDE SEQUENCE</scope>
</reference>
<evidence type="ECO:0000313" key="4">
    <source>
        <dbReference type="EMBL" id="CAF1154168.1"/>
    </source>
</evidence>
<dbReference type="Proteomes" id="UP000663864">
    <property type="component" value="Unassembled WGS sequence"/>
</dbReference>
<comment type="caution">
    <text evidence="4">The sequence shown here is derived from an EMBL/GenBank/DDBJ whole genome shotgun (WGS) entry which is preliminary data.</text>
</comment>
<keyword evidence="2" id="KW-0560">Oxidoreductase</keyword>
<dbReference type="Gene3D" id="3.30.360.10">
    <property type="entry name" value="Dihydrodipicolinate Reductase, domain 2"/>
    <property type="match status" value="1"/>
</dbReference>
<dbReference type="Gene3D" id="3.40.50.720">
    <property type="entry name" value="NAD(P)-binding Rossmann-like Domain"/>
    <property type="match status" value="1"/>
</dbReference>
<dbReference type="SUPFAM" id="SSF55347">
    <property type="entry name" value="Glyceraldehyde-3-phosphate dehydrogenase-like, C-terminal domain"/>
    <property type="match status" value="1"/>
</dbReference>
<dbReference type="GO" id="GO:0016491">
    <property type="term" value="F:oxidoreductase activity"/>
    <property type="evidence" value="ECO:0007669"/>
    <property type="project" value="UniProtKB-KW"/>
</dbReference>
<dbReference type="InterPro" id="IPR051317">
    <property type="entry name" value="Gfo/Idh/MocA_oxidoreduct"/>
</dbReference>
<dbReference type="AlphaFoldDB" id="A0A814T6M2"/>
<dbReference type="PANTHER" id="PTHR43708:SF5">
    <property type="entry name" value="CONSERVED EXPRESSED OXIDOREDUCTASE (EUROFUNG)-RELATED"/>
    <property type="match status" value="1"/>
</dbReference>
<dbReference type="Pfam" id="PF01408">
    <property type="entry name" value="GFO_IDH_MocA"/>
    <property type="match status" value="1"/>
</dbReference>
<evidence type="ECO:0000259" key="3">
    <source>
        <dbReference type="Pfam" id="PF01408"/>
    </source>
</evidence>
<dbReference type="SUPFAM" id="SSF51735">
    <property type="entry name" value="NAD(P)-binding Rossmann-fold domains"/>
    <property type="match status" value="1"/>
</dbReference>
<accession>A0A814T6M2</accession>
<organism evidence="4 5">
    <name type="scientific">Rotaria sordida</name>
    <dbReference type="NCBI Taxonomy" id="392033"/>
    <lineage>
        <taxon>Eukaryota</taxon>
        <taxon>Metazoa</taxon>
        <taxon>Spiralia</taxon>
        <taxon>Gnathifera</taxon>
        <taxon>Rotifera</taxon>
        <taxon>Eurotatoria</taxon>
        <taxon>Bdelloidea</taxon>
        <taxon>Philodinida</taxon>
        <taxon>Philodinidae</taxon>
        <taxon>Rotaria</taxon>
    </lineage>
</organism>
<gene>
    <name evidence="4" type="ORF">ZHD862_LOCUS20328</name>
</gene>
<evidence type="ECO:0000313" key="5">
    <source>
        <dbReference type="Proteomes" id="UP000663864"/>
    </source>
</evidence>